<dbReference type="Proteomes" id="UP000317078">
    <property type="component" value="Unassembled WGS sequence"/>
</dbReference>
<keyword evidence="3" id="KW-1185">Reference proteome</keyword>
<feature type="transmembrane region" description="Helical" evidence="1">
    <location>
        <begin position="192"/>
        <end position="209"/>
    </location>
</feature>
<dbReference type="PANTHER" id="PTHR38457">
    <property type="entry name" value="REGULATOR ABRB-RELATED"/>
    <property type="match status" value="1"/>
</dbReference>
<name>A0A502GFX7_9PROT</name>
<feature type="transmembrane region" description="Helical" evidence="1">
    <location>
        <begin position="12"/>
        <end position="33"/>
    </location>
</feature>
<feature type="transmembrane region" description="Helical" evidence="1">
    <location>
        <begin position="240"/>
        <end position="261"/>
    </location>
</feature>
<evidence type="ECO:0000313" key="2">
    <source>
        <dbReference type="EMBL" id="TPG60512.1"/>
    </source>
</evidence>
<dbReference type="AlphaFoldDB" id="A0A502GFX7"/>
<feature type="transmembrane region" description="Helical" evidence="1">
    <location>
        <begin position="268"/>
        <end position="293"/>
    </location>
</feature>
<dbReference type="GO" id="GO:0016020">
    <property type="term" value="C:membrane"/>
    <property type="evidence" value="ECO:0007669"/>
    <property type="project" value="InterPro"/>
</dbReference>
<dbReference type="OrthoDB" id="9809910at2"/>
<evidence type="ECO:0000256" key="1">
    <source>
        <dbReference type="SAM" id="Phobius"/>
    </source>
</evidence>
<feature type="transmembrane region" description="Helical" evidence="1">
    <location>
        <begin position="40"/>
        <end position="57"/>
    </location>
</feature>
<keyword evidence="1" id="KW-0472">Membrane</keyword>
<dbReference type="PANTHER" id="PTHR38457:SF1">
    <property type="entry name" value="REGULATOR ABRB-RELATED"/>
    <property type="match status" value="1"/>
</dbReference>
<comment type="caution">
    <text evidence="2">The sequence shown here is derived from an EMBL/GenBank/DDBJ whole genome shotgun (WGS) entry which is preliminary data.</text>
</comment>
<dbReference type="NCBIfam" id="TIGR03082">
    <property type="entry name" value="Gneg_AbrB_dup"/>
    <property type="match status" value="2"/>
</dbReference>
<dbReference type="PIRSF" id="PIRSF038991">
    <property type="entry name" value="Protein_AbrB"/>
    <property type="match status" value="1"/>
</dbReference>
<feature type="transmembrane region" description="Helical" evidence="1">
    <location>
        <begin position="123"/>
        <end position="142"/>
    </location>
</feature>
<feature type="transmembrane region" description="Helical" evidence="1">
    <location>
        <begin position="313"/>
        <end position="341"/>
    </location>
</feature>
<feature type="transmembrane region" description="Helical" evidence="1">
    <location>
        <begin position="91"/>
        <end position="111"/>
    </location>
</feature>
<dbReference type="InterPro" id="IPR017516">
    <property type="entry name" value="AbrB_dup"/>
</dbReference>
<keyword evidence="1" id="KW-0812">Transmembrane</keyword>
<gene>
    <name evidence="2" type="ORF">EAH89_03870</name>
</gene>
<evidence type="ECO:0000313" key="3">
    <source>
        <dbReference type="Proteomes" id="UP000317078"/>
    </source>
</evidence>
<dbReference type="Pfam" id="PF05145">
    <property type="entry name" value="AbrB"/>
    <property type="match status" value="1"/>
</dbReference>
<accession>A0A502GFX7</accession>
<dbReference type="EMBL" id="RCZP01000002">
    <property type="protein sequence ID" value="TPG60512.1"/>
    <property type="molecule type" value="Genomic_DNA"/>
</dbReference>
<sequence length="354" mass="35529">MLMPARLARLPAAAQWALLIGLALVLDLGGALLRLPGSSLLGALVAAIALSLAGVTIRLPRRVYVAGQGMVGCLISTTITAAILHSFVEDWPYIAAAAFGTLLVSLLLGWLLSVWRVLPGTTAIWGAAPGGASAMVVMAEAFGADVRMVALMQYLRVVCVVGVAVVVAHALATGPAPEAAIRAAAPFRPGEVAAAVALALAGAWAGRASRVPAGPMLLPLLAGALLQSSGLVALQVPAWLAALAFGAIGFQIGLGFTRGVLARAASALPTILLSIAVLIALCGLMSIALARALGLDPLTAYLAMSPGGIDSVAAIGAASGADMSFVMALQTVRMLVVLLLGPPLAKAIARRSAG</sequence>
<dbReference type="GO" id="GO:0010468">
    <property type="term" value="P:regulation of gene expression"/>
    <property type="evidence" value="ECO:0007669"/>
    <property type="project" value="InterPro"/>
</dbReference>
<organism evidence="2 3">
    <name type="scientific">Muricoccus nepalensis</name>
    <dbReference type="NCBI Taxonomy" id="1854500"/>
    <lineage>
        <taxon>Bacteria</taxon>
        <taxon>Pseudomonadati</taxon>
        <taxon>Pseudomonadota</taxon>
        <taxon>Alphaproteobacteria</taxon>
        <taxon>Acetobacterales</taxon>
        <taxon>Roseomonadaceae</taxon>
        <taxon>Muricoccus</taxon>
    </lineage>
</organism>
<feature type="transmembrane region" description="Helical" evidence="1">
    <location>
        <begin position="63"/>
        <end position="84"/>
    </location>
</feature>
<proteinExistence type="predicted"/>
<keyword evidence="1" id="KW-1133">Transmembrane helix</keyword>
<feature type="transmembrane region" description="Helical" evidence="1">
    <location>
        <begin position="154"/>
        <end position="172"/>
    </location>
</feature>
<protein>
    <submittedName>
        <fullName evidence="2">AbrB family transcriptional regulator</fullName>
    </submittedName>
</protein>
<reference evidence="2 3" key="1">
    <citation type="journal article" date="2019" name="Environ. Microbiol.">
        <title>Species interactions and distinct microbial communities in high Arctic permafrost affected cryosols are associated with the CH4 and CO2 gas fluxes.</title>
        <authorList>
            <person name="Altshuler I."/>
            <person name="Hamel J."/>
            <person name="Turney S."/>
            <person name="Magnuson E."/>
            <person name="Levesque R."/>
            <person name="Greer C."/>
            <person name="Whyte L.G."/>
        </authorList>
    </citation>
    <scope>NUCLEOTIDE SEQUENCE [LARGE SCALE GENOMIC DNA]</scope>
    <source>
        <strain evidence="2 3">S9.3B</strain>
    </source>
</reference>
<dbReference type="InterPro" id="IPR007820">
    <property type="entry name" value="AbrB_fam"/>
</dbReference>